<dbReference type="InterPro" id="IPR050555">
    <property type="entry name" value="Bact_Solute-Bind_Prot2"/>
</dbReference>
<keyword evidence="6" id="KW-1185">Reference proteome</keyword>
<accession>A0ABP4QXR0</accession>
<dbReference type="RefSeq" id="WP_344222705.1">
    <property type="nucleotide sequence ID" value="NZ_BAAAOS010000074.1"/>
</dbReference>
<comment type="caution">
    <text evidence="5">The sequence shown here is derived from an EMBL/GenBank/DDBJ whole genome shotgun (WGS) entry which is preliminary data.</text>
</comment>
<feature type="domain" description="Periplasmic binding protein" evidence="4">
    <location>
        <begin position="63"/>
        <end position="317"/>
    </location>
</feature>
<gene>
    <name evidence="5" type="ORF">GCM10009789_87260</name>
</gene>
<dbReference type="PROSITE" id="PS51257">
    <property type="entry name" value="PROKAR_LIPOPROTEIN"/>
    <property type="match status" value="1"/>
</dbReference>
<name>A0ABP4QXR0_9ACTN</name>
<dbReference type="PANTHER" id="PTHR30036:SF1">
    <property type="entry name" value="D-XYLOSE-BINDING PERIPLASMIC PROTEIN"/>
    <property type="match status" value="1"/>
</dbReference>
<dbReference type="Pfam" id="PF13407">
    <property type="entry name" value="Peripla_BP_4"/>
    <property type="match status" value="1"/>
</dbReference>
<dbReference type="EMBL" id="BAAAOS010000074">
    <property type="protein sequence ID" value="GAA1620140.1"/>
    <property type="molecule type" value="Genomic_DNA"/>
</dbReference>
<evidence type="ECO:0000256" key="3">
    <source>
        <dbReference type="SAM" id="SignalP"/>
    </source>
</evidence>
<proteinExistence type="predicted"/>
<evidence type="ECO:0000313" key="5">
    <source>
        <dbReference type="EMBL" id="GAA1620140.1"/>
    </source>
</evidence>
<dbReference type="InterPro" id="IPR025997">
    <property type="entry name" value="SBP_2_dom"/>
</dbReference>
<protein>
    <recommendedName>
        <fullName evidence="4">Periplasmic binding protein domain-containing protein</fullName>
    </recommendedName>
</protein>
<evidence type="ECO:0000256" key="2">
    <source>
        <dbReference type="ARBA" id="ARBA00022729"/>
    </source>
</evidence>
<reference evidence="6" key="1">
    <citation type="journal article" date="2019" name="Int. J. Syst. Evol. Microbiol.">
        <title>The Global Catalogue of Microorganisms (GCM) 10K type strain sequencing project: providing services to taxonomists for standard genome sequencing and annotation.</title>
        <authorList>
            <consortium name="The Broad Institute Genomics Platform"/>
            <consortium name="The Broad Institute Genome Sequencing Center for Infectious Disease"/>
            <person name="Wu L."/>
            <person name="Ma J."/>
        </authorList>
    </citation>
    <scope>NUCLEOTIDE SEQUENCE [LARGE SCALE GENOMIC DNA]</scope>
    <source>
        <strain evidence="6">JCM 14969</strain>
    </source>
</reference>
<comment type="subcellular location">
    <subcellularLocation>
        <location evidence="1">Cell envelope</location>
    </subcellularLocation>
</comment>
<feature type="signal peptide" evidence="3">
    <location>
        <begin position="1"/>
        <end position="23"/>
    </location>
</feature>
<dbReference type="Gene3D" id="3.40.50.2300">
    <property type="match status" value="2"/>
</dbReference>
<dbReference type="SUPFAM" id="SSF53822">
    <property type="entry name" value="Periplasmic binding protein-like I"/>
    <property type="match status" value="1"/>
</dbReference>
<evidence type="ECO:0000259" key="4">
    <source>
        <dbReference type="Pfam" id="PF13407"/>
    </source>
</evidence>
<dbReference type="Proteomes" id="UP001500393">
    <property type="component" value="Unassembled WGS sequence"/>
</dbReference>
<feature type="chain" id="PRO_5045824443" description="Periplasmic binding protein domain-containing protein" evidence="3">
    <location>
        <begin position="24"/>
        <end position="368"/>
    </location>
</feature>
<keyword evidence="2 3" id="KW-0732">Signal</keyword>
<evidence type="ECO:0000256" key="1">
    <source>
        <dbReference type="ARBA" id="ARBA00004196"/>
    </source>
</evidence>
<dbReference type="InterPro" id="IPR028082">
    <property type="entry name" value="Peripla_BP_I"/>
</dbReference>
<dbReference type="PANTHER" id="PTHR30036">
    <property type="entry name" value="D-XYLOSE-BINDING PERIPLASMIC PROTEIN"/>
    <property type="match status" value="1"/>
</dbReference>
<evidence type="ECO:0000313" key="6">
    <source>
        <dbReference type="Proteomes" id="UP001500393"/>
    </source>
</evidence>
<organism evidence="5 6">
    <name type="scientific">Kribbella sancticallisti</name>
    <dbReference type="NCBI Taxonomy" id="460087"/>
    <lineage>
        <taxon>Bacteria</taxon>
        <taxon>Bacillati</taxon>
        <taxon>Actinomycetota</taxon>
        <taxon>Actinomycetes</taxon>
        <taxon>Propionibacteriales</taxon>
        <taxon>Kribbellaceae</taxon>
        <taxon>Kribbella</taxon>
    </lineage>
</organism>
<sequence length="368" mass="38512">MKVFTATAAVMGFLSLSACTSQSASQDSTSPSQAATVSVARDVDAADWCGDKPLKVGLSDGFGGNAWRKISLEVIRKEVAKCPAVDGNILYTNANGDPQKATGDINGLVSQGVDVLIVYPDFGPAQLPALRAAARAGVIVIPYDGDPGGTPGEDYTAKVVMGAETGGQDLGSWTAKTIGKGNIVFLGGNPGAPTSAQLLTGIKAALRQHPDVKLLVDEPVTTNWNKVDAQRAVSGLIAKYPQIDGVITDYGVTAAAAIDAFANANVKIPAIASLATSNELGCMWQKLTREGEDFPMFSVDSTNDMAQLAIRKGVAAANDRDTARSEIFRMPPFIDSANGQEPRCVQSLPPDADLSSPLTEEELARLFR</sequence>